<reference evidence="1" key="1">
    <citation type="submission" date="2024-09" db="EMBL/GenBank/DDBJ databases">
        <title>Draft Genome Sequences of Neofusicoccum parvum.</title>
        <authorList>
            <person name="Ashida A."/>
            <person name="Camagna M."/>
            <person name="Tanaka A."/>
            <person name="Takemoto D."/>
        </authorList>
    </citation>
    <scope>NUCLEOTIDE SEQUENCE</scope>
    <source>
        <strain evidence="1">PPO83</strain>
    </source>
</reference>
<proteinExistence type="predicted"/>
<evidence type="ECO:0000313" key="1">
    <source>
        <dbReference type="EMBL" id="GME48731.1"/>
    </source>
</evidence>
<comment type="caution">
    <text evidence="1">The sequence shown here is derived from an EMBL/GenBank/DDBJ whole genome shotgun (WGS) entry which is preliminary data.</text>
</comment>
<gene>
    <name evidence="1" type="primary">g395</name>
    <name evidence="1" type="ORF">NpPPO83_00000395</name>
</gene>
<keyword evidence="2" id="KW-1185">Reference proteome</keyword>
<name>A0ACB5SMI9_9PEZI</name>
<sequence>MSISKSAIVPNYDPAVSEGLQLASPYDPKISEALQPVNQGNRYSTDGNWNEAPQVIAFEEPKYLAEDSTSSNASPVSPNTPRTPAPTYRTYPISRGSEDGVSLTRAPTVDFSTIDLEKGKNKKDTRKRKKRICGCSQPVFWLSLALAISIGTAASIAGGVIPVQNDKNKTT</sequence>
<dbReference type="Proteomes" id="UP001165186">
    <property type="component" value="Unassembled WGS sequence"/>
</dbReference>
<dbReference type="EMBL" id="BSXG01000145">
    <property type="protein sequence ID" value="GME48731.1"/>
    <property type="molecule type" value="Genomic_DNA"/>
</dbReference>
<accession>A0ACB5SMI9</accession>
<organism evidence="1 2">
    <name type="scientific">Neofusicoccum parvum</name>
    <dbReference type="NCBI Taxonomy" id="310453"/>
    <lineage>
        <taxon>Eukaryota</taxon>
        <taxon>Fungi</taxon>
        <taxon>Dikarya</taxon>
        <taxon>Ascomycota</taxon>
        <taxon>Pezizomycotina</taxon>
        <taxon>Dothideomycetes</taxon>
        <taxon>Dothideomycetes incertae sedis</taxon>
        <taxon>Botryosphaeriales</taxon>
        <taxon>Botryosphaeriaceae</taxon>
        <taxon>Neofusicoccum</taxon>
    </lineage>
</organism>
<protein>
    <submittedName>
        <fullName evidence="1">Uncharacterized protein</fullName>
    </submittedName>
</protein>
<evidence type="ECO:0000313" key="2">
    <source>
        <dbReference type="Proteomes" id="UP001165186"/>
    </source>
</evidence>